<dbReference type="NCBIfam" id="TIGR04085">
    <property type="entry name" value="rSAM_more_4Fe4S"/>
    <property type="match status" value="1"/>
</dbReference>
<dbReference type="SUPFAM" id="SSF102114">
    <property type="entry name" value="Radical SAM enzymes"/>
    <property type="match status" value="1"/>
</dbReference>
<feature type="domain" description="4Fe4S-binding SPASM" evidence="2">
    <location>
        <begin position="147"/>
        <end position="205"/>
    </location>
</feature>
<accession>J9FWK1</accession>
<organism evidence="3">
    <name type="scientific">gut metagenome</name>
    <dbReference type="NCBI Taxonomy" id="749906"/>
    <lineage>
        <taxon>unclassified sequences</taxon>
        <taxon>metagenomes</taxon>
        <taxon>organismal metagenomes</taxon>
    </lineage>
</organism>
<comment type="caution">
    <text evidence="3">The sequence shown here is derived from an EMBL/GenBank/DDBJ whole genome shotgun (WGS) entry which is preliminary data.</text>
</comment>
<dbReference type="PANTHER" id="PTHR43273">
    <property type="entry name" value="ANAEROBIC SULFATASE-MATURATING ENZYME HOMOLOG ASLB-RELATED"/>
    <property type="match status" value="1"/>
</dbReference>
<dbReference type="PANTHER" id="PTHR43273:SF3">
    <property type="entry name" value="ANAEROBIC SULFATASE-MATURATING ENZYME HOMOLOG ASLB-RELATED"/>
    <property type="match status" value="1"/>
</dbReference>
<proteinExistence type="predicted"/>
<comment type="cofactor">
    <cofactor evidence="1">
        <name>[4Fe-4S] cluster</name>
        <dbReference type="ChEBI" id="CHEBI:49883"/>
    </cofactor>
</comment>
<dbReference type="Gene3D" id="3.20.20.70">
    <property type="entry name" value="Aldolase class I"/>
    <property type="match status" value="1"/>
</dbReference>
<feature type="non-terminal residue" evidence="3">
    <location>
        <position position="1"/>
    </location>
</feature>
<dbReference type="InterPro" id="IPR058240">
    <property type="entry name" value="rSAM_sf"/>
</dbReference>
<dbReference type="InterPro" id="IPR013785">
    <property type="entry name" value="Aldolase_TIM"/>
</dbReference>
<dbReference type="InterPro" id="IPR023885">
    <property type="entry name" value="4Fe4S-binding_SPASM_dom"/>
</dbReference>
<evidence type="ECO:0000256" key="1">
    <source>
        <dbReference type="ARBA" id="ARBA00001966"/>
    </source>
</evidence>
<evidence type="ECO:0000259" key="2">
    <source>
        <dbReference type="Pfam" id="PF13186"/>
    </source>
</evidence>
<dbReference type="EMBL" id="AMCI01004045">
    <property type="protein sequence ID" value="EJW98913.1"/>
    <property type="molecule type" value="Genomic_DNA"/>
</dbReference>
<dbReference type="AlphaFoldDB" id="J9FWK1"/>
<reference evidence="3" key="1">
    <citation type="journal article" date="2012" name="PLoS ONE">
        <title>Gene sets for utilization of primary and secondary nutrition supplies in the distal gut of endangered iberian lynx.</title>
        <authorList>
            <person name="Alcaide M."/>
            <person name="Messina E."/>
            <person name="Richter M."/>
            <person name="Bargiela R."/>
            <person name="Peplies J."/>
            <person name="Huws S.A."/>
            <person name="Newbold C.J."/>
            <person name="Golyshin P.N."/>
            <person name="Simon M.A."/>
            <person name="Lopez G."/>
            <person name="Yakimov M.M."/>
            <person name="Ferrer M."/>
        </authorList>
    </citation>
    <scope>NUCLEOTIDE SEQUENCE</scope>
</reference>
<evidence type="ECO:0000313" key="3">
    <source>
        <dbReference type="EMBL" id="EJW98913.1"/>
    </source>
</evidence>
<dbReference type="InterPro" id="IPR023867">
    <property type="entry name" value="Sulphatase_maturase_rSAM"/>
</dbReference>
<protein>
    <submittedName>
        <fullName evidence="3">Anaerobic sulfatase-maturating enzyme</fullName>
    </submittedName>
</protein>
<sequence length="259" mass="29381">DFLVGVSVDGYRDLHDYNRVDAAKKGSYSRVVKTVKLLQQKGVDVNLLCVVTGLCARHPQKVYAGLKKLGGYLQFIPCLDPLEEERGSAPYSLTPEAYGDFLCGLFDEWFRDWEKGQYISVRLFDDYVHLALGEPAGTCATSGGCGSYFVVEGDGSIYPCDFYVLDPWRMGTVQEQSLQEMANGETARRFLKEGSQRPAECANCQWLRLCNGGCRRDWIWEADGTHNYYCGAFQKLFEHAASRIQHIARCEMQMRRMCR</sequence>
<gene>
    <name evidence="3" type="ORF">EVA_12979</name>
</gene>
<dbReference type="Pfam" id="PF13186">
    <property type="entry name" value="SPASM"/>
    <property type="match status" value="1"/>
</dbReference>
<dbReference type="GO" id="GO:0016491">
    <property type="term" value="F:oxidoreductase activity"/>
    <property type="evidence" value="ECO:0007669"/>
    <property type="project" value="InterPro"/>
</dbReference>
<name>J9FWK1_9ZZZZ</name>